<name>A0AA38FRI7_TAXCH</name>
<evidence type="ECO:0008006" key="4">
    <source>
        <dbReference type="Google" id="ProtNLM"/>
    </source>
</evidence>
<evidence type="ECO:0000313" key="2">
    <source>
        <dbReference type="EMBL" id="KAH9308474.1"/>
    </source>
</evidence>
<accession>A0AA38FRI7</accession>
<dbReference type="Proteomes" id="UP000824469">
    <property type="component" value="Unassembled WGS sequence"/>
</dbReference>
<organism evidence="2 3">
    <name type="scientific">Taxus chinensis</name>
    <name type="common">Chinese yew</name>
    <name type="synonym">Taxus wallichiana var. chinensis</name>
    <dbReference type="NCBI Taxonomy" id="29808"/>
    <lineage>
        <taxon>Eukaryota</taxon>
        <taxon>Viridiplantae</taxon>
        <taxon>Streptophyta</taxon>
        <taxon>Embryophyta</taxon>
        <taxon>Tracheophyta</taxon>
        <taxon>Spermatophyta</taxon>
        <taxon>Pinopsida</taxon>
        <taxon>Pinidae</taxon>
        <taxon>Conifers II</taxon>
        <taxon>Cupressales</taxon>
        <taxon>Taxaceae</taxon>
        <taxon>Taxus</taxon>
    </lineage>
</organism>
<feature type="compositionally biased region" description="Basic residues" evidence="1">
    <location>
        <begin position="91"/>
        <end position="106"/>
    </location>
</feature>
<feature type="compositionally biased region" description="Basic and acidic residues" evidence="1">
    <location>
        <begin position="107"/>
        <end position="118"/>
    </location>
</feature>
<dbReference type="AlphaFoldDB" id="A0AA38FRI7"/>
<proteinExistence type="predicted"/>
<evidence type="ECO:0000313" key="3">
    <source>
        <dbReference type="Proteomes" id="UP000824469"/>
    </source>
</evidence>
<evidence type="ECO:0000256" key="1">
    <source>
        <dbReference type="SAM" id="MobiDB-lite"/>
    </source>
</evidence>
<protein>
    <recommendedName>
        <fullName evidence="4">Retrovirus-related Pol polyprotein from transposon TNT 1-94</fullName>
    </recommendedName>
</protein>
<feature type="non-terminal residue" evidence="2">
    <location>
        <position position="1"/>
    </location>
</feature>
<gene>
    <name evidence="2" type="ORF">KI387_036385</name>
</gene>
<dbReference type="Pfam" id="PF14223">
    <property type="entry name" value="Retrotran_gag_2"/>
    <property type="match status" value="1"/>
</dbReference>
<feature type="region of interest" description="Disordered" evidence="1">
    <location>
        <begin position="75"/>
        <end position="118"/>
    </location>
</feature>
<keyword evidence="3" id="KW-1185">Reference proteome</keyword>
<dbReference type="EMBL" id="JAHRHJ020000007">
    <property type="protein sequence ID" value="KAH9308474.1"/>
    <property type="molecule type" value="Genomic_DNA"/>
</dbReference>
<comment type="caution">
    <text evidence="2">The sequence shown here is derived from an EMBL/GenBank/DDBJ whole genome shotgun (WGS) entry which is preliminary data.</text>
</comment>
<sequence>GSASSHLNDFRSIVNQLKSVAIPFDDEVKALLFLCSLPNSWDNLVMVVSNTTSANNILKFDDVVSIILNEEIHRKSTEESSFGNSLNVERRGRKKKRSKSKSNGKSKSRDSRSKSRSK</sequence>
<feature type="non-terminal residue" evidence="2">
    <location>
        <position position="118"/>
    </location>
</feature>
<reference evidence="2 3" key="1">
    <citation type="journal article" date="2021" name="Nat. Plants">
        <title>The Taxus genome provides insights into paclitaxel biosynthesis.</title>
        <authorList>
            <person name="Xiong X."/>
            <person name="Gou J."/>
            <person name="Liao Q."/>
            <person name="Li Y."/>
            <person name="Zhou Q."/>
            <person name="Bi G."/>
            <person name="Li C."/>
            <person name="Du R."/>
            <person name="Wang X."/>
            <person name="Sun T."/>
            <person name="Guo L."/>
            <person name="Liang H."/>
            <person name="Lu P."/>
            <person name="Wu Y."/>
            <person name="Zhang Z."/>
            <person name="Ro D.K."/>
            <person name="Shang Y."/>
            <person name="Huang S."/>
            <person name="Yan J."/>
        </authorList>
    </citation>
    <scope>NUCLEOTIDE SEQUENCE [LARGE SCALE GENOMIC DNA]</scope>
    <source>
        <strain evidence="2">Ta-2019</strain>
    </source>
</reference>